<dbReference type="Pfam" id="PF00107">
    <property type="entry name" value="ADH_zinc_N"/>
    <property type="match status" value="1"/>
</dbReference>
<dbReference type="PANTHER" id="PTHR42940">
    <property type="entry name" value="ALCOHOL DEHYDROGENASE 1-RELATED"/>
    <property type="match status" value="1"/>
</dbReference>
<dbReference type="EMBL" id="MU096060">
    <property type="protein sequence ID" value="KAF7846048.1"/>
    <property type="molecule type" value="Genomic_DNA"/>
</dbReference>
<evidence type="ECO:0000256" key="1">
    <source>
        <dbReference type="ARBA" id="ARBA00001947"/>
    </source>
</evidence>
<dbReference type="Proteomes" id="UP000806378">
    <property type="component" value="Unassembled WGS sequence"/>
</dbReference>
<dbReference type="OrthoDB" id="1879366at2759"/>
<keyword evidence="3" id="KW-0479">Metal-binding</keyword>
<gene>
    <name evidence="9" type="ORF">BT93_L5453</name>
</gene>
<dbReference type="PANTHER" id="PTHR42940:SF5">
    <property type="entry name" value="ALCOHOL DEHYDROGENASE 2"/>
    <property type="match status" value="1"/>
</dbReference>
<dbReference type="FunFam" id="3.40.50.720:FF:000039">
    <property type="entry name" value="Alcohol dehydrogenase AdhP"/>
    <property type="match status" value="1"/>
</dbReference>
<dbReference type="CDD" id="cd08297">
    <property type="entry name" value="CAD3"/>
    <property type="match status" value="1"/>
</dbReference>
<dbReference type="SUPFAM" id="SSF51735">
    <property type="entry name" value="NAD(P)-binding Rossmann-fold domains"/>
    <property type="match status" value="1"/>
</dbReference>
<evidence type="ECO:0000256" key="2">
    <source>
        <dbReference type="ARBA" id="ARBA00008072"/>
    </source>
</evidence>
<name>A0A8T0CF26_CORYI</name>
<comment type="cofactor">
    <cofactor evidence="1">
        <name>Zn(2+)</name>
        <dbReference type="ChEBI" id="CHEBI:29105"/>
    </cofactor>
</comment>
<dbReference type="AlphaFoldDB" id="A0A8T0CF26"/>
<dbReference type="GO" id="GO:0004022">
    <property type="term" value="F:alcohol dehydrogenase (NAD+) activity"/>
    <property type="evidence" value="ECO:0007669"/>
    <property type="project" value="TreeGrafter"/>
</dbReference>
<evidence type="ECO:0000256" key="7">
    <source>
        <dbReference type="SAM" id="MobiDB-lite"/>
    </source>
</evidence>
<dbReference type="Gene3D" id="3.90.180.10">
    <property type="entry name" value="Medium-chain alcohol dehydrogenases, catalytic domain"/>
    <property type="match status" value="1"/>
</dbReference>
<organism evidence="9 10">
    <name type="scientific">Corymbia citriodora subsp. variegata</name>
    <dbReference type="NCBI Taxonomy" id="360336"/>
    <lineage>
        <taxon>Eukaryota</taxon>
        <taxon>Viridiplantae</taxon>
        <taxon>Streptophyta</taxon>
        <taxon>Embryophyta</taxon>
        <taxon>Tracheophyta</taxon>
        <taxon>Spermatophyta</taxon>
        <taxon>Magnoliopsida</taxon>
        <taxon>eudicotyledons</taxon>
        <taxon>Gunneridae</taxon>
        <taxon>Pentapetalae</taxon>
        <taxon>rosids</taxon>
        <taxon>malvids</taxon>
        <taxon>Myrtales</taxon>
        <taxon>Myrtaceae</taxon>
        <taxon>Myrtoideae</taxon>
        <taxon>Eucalypteae</taxon>
        <taxon>Corymbia</taxon>
    </lineage>
</organism>
<dbReference type="GO" id="GO:0046872">
    <property type="term" value="F:metal ion binding"/>
    <property type="evidence" value="ECO:0007669"/>
    <property type="project" value="UniProtKB-KW"/>
</dbReference>
<evidence type="ECO:0000313" key="9">
    <source>
        <dbReference type="EMBL" id="KAF7846048.1"/>
    </source>
</evidence>
<dbReference type="InterPro" id="IPR036291">
    <property type="entry name" value="NAD(P)-bd_dom_sf"/>
</dbReference>
<keyword evidence="10" id="KW-1185">Reference proteome</keyword>
<dbReference type="SMART" id="SM00829">
    <property type="entry name" value="PKS_ER"/>
    <property type="match status" value="1"/>
</dbReference>
<dbReference type="InterPro" id="IPR013149">
    <property type="entry name" value="ADH-like_C"/>
</dbReference>
<keyword evidence="5" id="KW-0560">Oxidoreductase</keyword>
<evidence type="ECO:0000259" key="8">
    <source>
        <dbReference type="SMART" id="SM00829"/>
    </source>
</evidence>
<dbReference type="SUPFAM" id="SSF50129">
    <property type="entry name" value="GroES-like"/>
    <property type="match status" value="1"/>
</dbReference>
<feature type="region of interest" description="Disordered" evidence="7">
    <location>
        <begin position="1"/>
        <end position="23"/>
    </location>
</feature>
<keyword evidence="6" id="KW-0520">NAD</keyword>
<evidence type="ECO:0000313" key="10">
    <source>
        <dbReference type="Proteomes" id="UP000806378"/>
    </source>
</evidence>
<comment type="caution">
    <text evidence="9">The sequence shown here is derived from an EMBL/GenBank/DDBJ whole genome shotgun (WGS) entry which is preliminary data.</text>
</comment>
<keyword evidence="4" id="KW-0862">Zinc</keyword>
<dbReference type="Pfam" id="PF08240">
    <property type="entry name" value="ADH_N"/>
    <property type="match status" value="1"/>
</dbReference>
<feature type="domain" description="Enoyl reductase (ER)" evidence="8">
    <location>
        <begin position="3"/>
        <end position="303"/>
    </location>
</feature>
<proteinExistence type="inferred from homology"/>
<dbReference type="Gene3D" id="3.40.50.720">
    <property type="entry name" value="NAD(P)-binding Rossmann-like Domain"/>
    <property type="match status" value="1"/>
</dbReference>
<evidence type="ECO:0000256" key="3">
    <source>
        <dbReference type="ARBA" id="ARBA00022723"/>
    </source>
</evidence>
<dbReference type="InterPro" id="IPR020843">
    <property type="entry name" value="ER"/>
</dbReference>
<dbReference type="InterPro" id="IPR011032">
    <property type="entry name" value="GroES-like_sf"/>
</dbReference>
<comment type="similarity">
    <text evidence="2">Belongs to the zinc-containing alcohol dehydrogenase family.</text>
</comment>
<dbReference type="Gramene" id="rna-gnl|WGS:JABURB|Cocit.L5453.1">
    <property type="protein sequence ID" value="cds-KAF7846048.1"/>
    <property type="gene ID" value="gene-BT93_L5453"/>
</dbReference>
<accession>A0A8T0CF26</accession>
<protein>
    <recommendedName>
        <fullName evidence="8">Enoyl reductase (ER) domain-containing protein</fullName>
    </recommendedName>
</protein>
<evidence type="ECO:0000256" key="4">
    <source>
        <dbReference type="ARBA" id="ARBA00022833"/>
    </source>
</evidence>
<evidence type="ECO:0000256" key="5">
    <source>
        <dbReference type="ARBA" id="ARBA00023002"/>
    </source>
</evidence>
<dbReference type="InterPro" id="IPR013154">
    <property type="entry name" value="ADH-like_N"/>
</dbReference>
<evidence type="ECO:0000256" key="6">
    <source>
        <dbReference type="ARBA" id="ARBA00023027"/>
    </source>
</evidence>
<sequence length="306" mass="31869">MTSSWRGLPAPTAEGQIGGHEGVGKIVKMGPGTENAHVKVGQRVGVKWVSAICNGCPACLSGHDGVCFNQKISGYYTPGTFQQYVTGPADYVTPIPEDLESASAAPMLCAGVTVYSAFQKSGARAGDWVVLLGAGGGLGHLATQMAARGFGMRVIGIDHPSKKDIVMECGAEHFIDHTTSKDVGADVKALTGGLGAQAVLVLTAANPAYSSAMTVLKFGGTCVCVGLPEGDMKPIATAFPQMLVALEQKIVGSAVGNRREAIETLEMASRGIIKTHYKTAKMDELTSIFEQMEKGAIAGRIVLDLQ</sequence>
<reference evidence="9" key="1">
    <citation type="submission" date="2020-05" db="EMBL/GenBank/DDBJ databases">
        <title>WGS assembly of Corymbia citriodora subspecies variegata.</title>
        <authorList>
            <person name="Barry K."/>
            <person name="Hundley H."/>
            <person name="Shu S."/>
            <person name="Jenkins J."/>
            <person name="Grimwood J."/>
            <person name="Baten A."/>
        </authorList>
    </citation>
    <scope>NUCLEOTIDE SEQUENCE</scope>
    <source>
        <strain evidence="9">CV2-018</strain>
    </source>
</reference>
<dbReference type="GO" id="GO:0005737">
    <property type="term" value="C:cytoplasm"/>
    <property type="evidence" value="ECO:0007669"/>
    <property type="project" value="TreeGrafter"/>
</dbReference>